<protein>
    <submittedName>
        <fullName evidence="1">Uncharacterized protein</fullName>
    </submittedName>
</protein>
<dbReference type="Proteomes" id="UP001258994">
    <property type="component" value="Chromosome"/>
</dbReference>
<evidence type="ECO:0000313" key="2">
    <source>
        <dbReference type="Proteomes" id="UP001258994"/>
    </source>
</evidence>
<proteinExistence type="predicted"/>
<name>A0ABY9TRB9_9GAMM</name>
<dbReference type="EMBL" id="CP134145">
    <property type="protein sequence ID" value="WNC70971.1"/>
    <property type="molecule type" value="Genomic_DNA"/>
</dbReference>
<organism evidence="1 2">
    <name type="scientific">Thalassotalea psychrophila</name>
    <dbReference type="NCBI Taxonomy" id="3065647"/>
    <lineage>
        <taxon>Bacteria</taxon>
        <taxon>Pseudomonadati</taxon>
        <taxon>Pseudomonadota</taxon>
        <taxon>Gammaproteobacteria</taxon>
        <taxon>Alteromonadales</taxon>
        <taxon>Colwelliaceae</taxon>
        <taxon>Thalassotalea</taxon>
    </lineage>
</organism>
<dbReference type="RefSeq" id="WP_348390106.1">
    <property type="nucleotide sequence ID" value="NZ_CP134145.1"/>
</dbReference>
<sequence>MDQKIKVEIDLFGHDLNCKNTLSKVITEGLVLNKLKFHERMTRVSQQYCDRAHVKMETFEVSDTIIEQLSGEIKVGYRWDSYYDFEDIQHFDKVSENWPFSIKNNKALFELDLPELHVTHEL</sequence>
<keyword evidence="2" id="KW-1185">Reference proteome</keyword>
<accession>A0ABY9TRB9</accession>
<reference evidence="2" key="1">
    <citation type="submission" date="2023-09" db="EMBL/GenBank/DDBJ databases">
        <authorList>
            <person name="Li S."/>
            <person name="Li X."/>
            <person name="Zhang C."/>
            <person name="Zhao Z."/>
        </authorList>
    </citation>
    <scope>NUCLEOTIDE SEQUENCE [LARGE SCALE GENOMIC DNA]</scope>
    <source>
        <strain evidence="2">SQ149</strain>
    </source>
</reference>
<gene>
    <name evidence="1" type="ORF">RGQ13_12630</name>
</gene>
<evidence type="ECO:0000313" key="1">
    <source>
        <dbReference type="EMBL" id="WNC70971.1"/>
    </source>
</evidence>